<dbReference type="Pfam" id="PF03140">
    <property type="entry name" value="DUF247"/>
    <property type="match status" value="1"/>
</dbReference>
<dbReference type="AlphaFoldDB" id="A0ABC8QUV3"/>
<feature type="transmembrane region" description="Helical" evidence="1">
    <location>
        <begin position="408"/>
        <end position="429"/>
    </location>
</feature>
<dbReference type="Proteomes" id="UP001642360">
    <property type="component" value="Unassembled WGS sequence"/>
</dbReference>
<accession>A0ABC8QUV3</accession>
<protein>
    <submittedName>
        <fullName evidence="2">Uncharacterized protein</fullName>
    </submittedName>
</protein>
<reference evidence="2 3" key="1">
    <citation type="submission" date="2024-02" db="EMBL/GenBank/DDBJ databases">
        <authorList>
            <person name="Vignale AGUSTIN F."/>
            <person name="Sosa J E."/>
            <person name="Modenutti C."/>
        </authorList>
    </citation>
    <scope>NUCLEOTIDE SEQUENCE [LARGE SCALE GENOMIC DNA]</scope>
</reference>
<keyword evidence="1" id="KW-0812">Transmembrane</keyword>
<dbReference type="EMBL" id="CAUOFW020000759">
    <property type="protein sequence ID" value="CAK9136516.1"/>
    <property type="molecule type" value="Genomic_DNA"/>
</dbReference>
<sequence>MQSNVRVEEVCVSIREKLNGPSPSQSKCCIFRVHGELRNVNKTAYEPKIIAIGPYHRSTITLQATNKYKLHYFQLLLEQKKEITVEKYVDAMRLLEEDTRKCYGEPIGVNENELVEMMNENELVEMMVLDGCFIIELIRKFVDSSLRDEHDPIFPMDWIVNSLQRDLMLFENQLPFFVLRKLFYMIDAKPDDSRFINLALDFFRDLLPVHRKSIEGSSPKNAKHLLGLIHSYWLPSFAGNVTSEKFAANNKNCQSIHCATELREAGIQFVKNEECSLFDIKFENGVIHMLPLIIEDRTETLFRNLIAYEQYGKDEDFKYYVTNYVEFLDNLIDSSNDVGILCRRKIIENWLGDDEVVSNIFNKITDAVTRTNNDFHYAEIFAKVNIHCNKRRNRWIAKLRRNYLNSPWGIISIAAGFILLLLTFTQTFFTVVPKWALD</sequence>
<organism evidence="2 3">
    <name type="scientific">Ilex paraguariensis</name>
    <name type="common">yerba mate</name>
    <dbReference type="NCBI Taxonomy" id="185542"/>
    <lineage>
        <taxon>Eukaryota</taxon>
        <taxon>Viridiplantae</taxon>
        <taxon>Streptophyta</taxon>
        <taxon>Embryophyta</taxon>
        <taxon>Tracheophyta</taxon>
        <taxon>Spermatophyta</taxon>
        <taxon>Magnoliopsida</taxon>
        <taxon>eudicotyledons</taxon>
        <taxon>Gunneridae</taxon>
        <taxon>Pentapetalae</taxon>
        <taxon>asterids</taxon>
        <taxon>campanulids</taxon>
        <taxon>Aquifoliales</taxon>
        <taxon>Aquifoliaceae</taxon>
        <taxon>Ilex</taxon>
    </lineage>
</organism>
<evidence type="ECO:0000256" key="1">
    <source>
        <dbReference type="SAM" id="Phobius"/>
    </source>
</evidence>
<dbReference type="InterPro" id="IPR004158">
    <property type="entry name" value="DUF247_pln"/>
</dbReference>
<dbReference type="PANTHER" id="PTHR31170">
    <property type="entry name" value="BNAC04G53230D PROTEIN"/>
    <property type="match status" value="1"/>
</dbReference>
<evidence type="ECO:0000313" key="2">
    <source>
        <dbReference type="EMBL" id="CAK9136516.1"/>
    </source>
</evidence>
<gene>
    <name evidence="2" type="ORF">ILEXP_LOCUS3499</name>
</gene>
<evidence type="ECO:0000313" key="3">
    <source>
        <dbReference type="Proteomes" id="UP001642360"/>
    </source>
</evidence>
<dbReference type="PANTHER" id="PTHR31170:SF17">
    <property type="match status" value="1"/>
</dbReference>
<comment type="caution">
    <text evidence="2">The sequence shown here is derived from an EMBL/GenBank/DDBJ whole genome shotgun (WGS) entry which is preliminary data.</text>
</comment>
<name>A0ABC8QUV3_9AQUA</name>
<proteinExistence type="predicted"/>
<keyword evidence="1" id="KW-1133">Transmembrane helix</keyword>
<keyword evidence="3" id="KW-1185">Reference proteome</keyword>
<keyword evidence="1" id="KW-0472">Membrane</keyword>